<dbReference type="InterPro" id="IPR011545">
    <property type="entry name" value="DEAD/DEAH_box_helicase_dom"/>
</dbReference>
<dbReference type="Pfam" id="PF03368">
    <property type="entry name" value="Dicer_dimer"/>
    <property type="match status" value="1"/>
</dbReference>
<dbReference type="GO" id="GO:0005634">
    <property type="term" value="C:nucleus"/>
    <property type="evidence" value="ECO:0007669"/>
    <property type="project" value="TreeGrafter"/>
</dbReference>
<evidence type="ECO:0000259" key="11">
    <source>
        <dbReference type="PROSITE" id="PS51192"/>
    </source>
</evidence>
<organism evidence="14 15">
    <name type="scientific">Pyronema omphalodes (strain CBS 100304)</name>
    <name type="common">Pyronema confluens</name>
    <dbReference type="NCBI Taxonomy" id="1076935"/>
    <lineage>
        <taxon>Eukaryota</taxon>
        <taxon>Fungi</taxon>
        <taxon>Dikarya</taxon>
        <taxon>Ascomycota</taxon>
        <taxon>Pezizomycotina</taxon>
        <taxon>Pezizomycetes</taxon>
        <taxon>Pezizales</taxon>
        <taxon>Pyronemataceae</taxon>
        <taxon>Pyronema</taxon>
    </lineage>
</organism>
<dbReference type="CDD" id="cd18034">
    <property type="entry name" value="DEXHc_dicer"/>
    <property type="match status" value="1"/>
</dbReference>
<dbReference type="SMART" id="SM00535">
    <property type="entry name" value="RIBOc"/>
    <property type="match status" value="2"/>
</dbReference>
<feature type="compositionally biased region" description="Polar residues" evidence="9">
    <location>
        <begin position="2162"/>
        <end position="2176"/>
    </location>
</feature>
<keyword evidence="8" id="KW-0694">RNA-binding</keyword>
<feature type="compositionally biased region" description="Polar residues" evidence="9">
    <location>
        <begin position="617"/>
        <end position="640"/>
    </location>
</feature>
<evidence type="ECO:0000313" key="14">
    <source>
        <dbReference type="EMBL" id="CCX32051.1"/>
    </source>
</evidence>
<keyword evidence="4" id="KW-0378">Hydrolase</keyword>
<evidence type="ECO:0000256" key="6">
    <source>
        <dbReference type="ARBA" id="ARBA00022840"/>
    </source>
</evidence>
<dbReference type="PROSITE" id="PS51194">
    <property type="entry name" value="HELICASE_CTER"/>
    <property type="match status" value="1"/>
</dbReference>
<evidence type="ECO:0000256" key="2">
    <source>
        <dbReference type="ARBA" id="ARBA00022737"/>
    </source>
</evidence>
<feature type="compositionally biased region" description="Low complexity" evidence="9">
    <location>
        <begin position="379"/>
        <end position="397"/>
    </location>
</feature>
<feature type="compositionally biased region" description="Basic and acidic residues" evidence="9">
    <location>
        <begin position="2140"/>
        <end position="2151"/>
    </location>
</feature>
<dbReference type="CDD" id="cd18802">
    <property type="entry name" value="SF2_C_dicer"/>
    <property type="match status" value="1"/>
</dbReference>
<comment type="similarity">
    <text evidence="8">Belongs to the helicase family. Dicer subfamily.</text>
</comment>
<dbReference type="PROSITE" id="PS50142">
    <property type="entry name" value="RNASE_3_2"/>
    <property type="match status" value="2"/>
</dbReference>
<dbReference type="PROSITE" id="PS00517">
    <property type="entry name" value="RNASE_3_1"/>
    <property type="match status" value="2"/>
</dbReference>
<evidence type="ECO:0000256" key="4">
    <source>
        <dbReference type="ARBA" id="ARBA00022801"/>
    </source>
</evidence>
<feature type="region of interest" description="Disordered" evidence="9">
    <location>
        <begin position="869"/>
        <end position="888"/>
    </location>
</feature>
<keyword evidence="1" id="KW-0930">Antiviral protein</keyword>
<dbReference type="GO" id="GO:0051607">
    <property type="term" value="P:defense response to virus"/>
    <property type="evidence" value="ECO:0007669"/>
    <property type="project" value="UniProtKB-KW"/>
</dbReference>
<dbReference type="GO" id="GO:0005737">
    <property type="term" value="C:cytoplasm"/>
    <property type="evidence" value="ECO:0007669"/>
    <property type="project" value="TreeGrafter"/>
</dbReference>
<reference evidence="14 15" key="1">
    <citation type="journal article" date="2013" name="PLoS Genet.">
        <title>The genome and development-dependent transcriptomes of Pyronema confluens: a window into fungal evolution.</title>
        <authorList>
            <person name="Traeger S."/>
            <person name="Altegoer F."/>
            <person name="Freitag M."/>
            <person name="Gabaldon T."/>
            <person name="Kempken F."/>
            <person name="Kumar A."/>
            <person name="Marcet-Houben M."/>
            <person name="Poggeler S."/>
            <person name="Stajich J.E."/>
            <person name="Nowrousian M."/>
        </authorList>
    </citation>
    <scope>NUCLEOTIDE SEQUENCE [LARGE SCALE GENOMIC DNA]</scope>
    <source>
        <strain evidence="15">CBS 100304</strain>
        <tissue evidence="14">Vegetative mycelium</tissue>
    </source>
</reference>
<dbReference type="eggNOG" id="KOG0701">
    <property type="taxonomic scope" value="Eukaryota"/>
</dbReference>
<dbReference type="OrthoDB" id="416741at2759"/>
<sequence length="2227" mass="251435">MSKMQNYYNDDTDQNFVYDPKNPADDLDPDVKTTPAVPPVPKEEEALTMSKARNYQLEMLMESLKGNIIVVMDTGSGKTYVAVMRIQHEIDSGSNKICWFLCPGTALARQQFDVLQKTLSPVHMSFLIGAFGVDHWSNQETWDGILGPKDQPSVIVSTHQILFDAISHGFVSMDRIGLLIFDEAHHCTASHPARRIMDYHYHPRRMRGEYIPPVLGLTASPVTQAHPKKLKQIETGLNAVARTPSINHEELMRYVHIPKLQIAYYGHDPFGDALAMHVPSETTNVTIRTIKPTSSPPPRSPEIQRVITENTVVKPGWLQDKMDIDSLPEASKKSAGNTAVRSRPSQARKESTTSASSFNIDIDFGSSFSADSFMSGSSFEAMHSSSKSSKVPLSTSQKRNSFHFEKTEPVLCDPFTPKSASNEPRHEQKVTKQNAFQSPSSPRVSDTCGPETPRIPKPSRLSFSAGKKPVLYGKPTETTVRTTVTQANVESPKQESAEMKAIWEATQQSVYGAKLESQPHPRPAALTMRNGPVIRYSDSDSEDREMLDPYTFQVTEIVKGRRSRRLEAEKDQADKEDRRVKQEDIDYAAILQATALSVYGPKPTTQTLKQQKVEPSMATTSERQKTTQSTIPMVLSTQLSKEPAPPWSSESSDEDDECWDIDPVTKQLVKRSRRGQRLNQQTSTKHVDVQAVYEATRPKPLSKALQQLSPVLPTFKPMAAFKPTVQSLKQETNPMLPVIQPTPPLRLWDSDGEDEFITINSMTLLSPGKSSEASKPSGATKSSEIINISERGQSQTSKTPSLPKCTDDSDSEDECYGVDPTTGAIILMKKPTPAETVQPDLKVEVPKQKEVKKKDFLASSAFKPYVPKPVAKTSSSSDEDSDFSDTDKTGSVARIIEQAFCREDKSSGDEFIDLKELITKKPQGPCQTLASLCMVFESMEMGKDPYIIQLRNSRDPKKLREADELVLSKKTRTYLQMKELKVKATHLWEEYGNWAAEWFIREAVKDFQKRDIFYDDLMDSEEDLEDEYLNDEEKLYTLSLLRQISLPVSLGPVEDGLSVKVQALIDILLTEYENERGKADHAAFSGLIFVEQRVGTLALTEILKHHPRTKRIFKPGSMTGAGGFDKLLAFFDKGKHKRQQSNLEDFRTGKKNLIVSTSVIEEGLDIQDCHLVVCFEPPTNLKSFVQRRGRARRKESSYIIMYPRGTTQTKCSDFEILEEEMKQLYRDQSRQVDLDDDDKEHEEGHDKIYRIESTGAILTMESSVPHLYHFCACLPPQEFVDLRPQFQTTRSVGVDARVSWEAEVILPNSIHPDIRRFTTTKAWHTEKWAKRDVAFAACMKLHQLGQLDDNLMPLGKGDLQPMQEAQKRAPRATVDAQDDIWQWVNKHWNNATVAYANKVEMRFSSGQVAALDILLPIELPEISELKLYWSMTETIRTRISPQARKVKITPELIKRARNATFRLIRNHHYRAPADKLDYSCLFLPSEGSDEKWDQFPDESIPALEAYKSGIEMGVIREHDDIGDGFGALYIFERWRHDLNPLDFSTKLEGELLKQPIMEVTRLTRRRDFLHEAAGLGRKVDKVCQILPSQHRVDTLPWKYARLGLLLPFIVDRVEKTLLAASLRSHMKLEWLPTGSLLHSITASSAQDPVDYQRLEFLGDSVLKMLASAALFDQNPLWHEGYLASAKDKVVSNSTSSKAAVKAHLSKWIITKSFTGTKWLPKFISDPEAPKKEKLLSSKVLADVVEALIGVAFLTRGFDGASSLIKFFDFGQSFVWNTMASTVSSIVSQANESAKRFHGRTPHFDPLESFMGYSFKNKALLLEALTHLSHGGDLVSTSYQRLEFLGDALLDMIIVQRLYHNPVRVLSHIDMHHLKSACVNAYLLSFVCMDTNIEVPQTKADLKGRLQHKTVKTPLYKFLRAGSQTIPVADAQCYRRFLKVKDGIIRQLENAAEYPWTDLTRLDPPKHMSDIIESLIAAMWIDSNGNWIATESFVRKLGILKVCDRLIKENVEADHPMSRFGKFVAGEGRHGTVKYHIDKVEKENGQLVYNCEVEVNGRSIVKVNGGNNSQHAKTWAAQLALAIVEKEVEEQRRKKKEEERLKEEEEQAKADDEDEDENQGMKDKNKEMKEDEEDEDEETEEGKIEEGEKELDTDMSDAPLAPTSVQEQGENDTSSMSEAPPAPPFLTLIQEQEMRRGRIGIFKDRIEISSPNQFVLPPLTDMSNDKLL</sequence>
<dbReference type="GO" id="GO:0005524">
    <property type="term" value="F:ATP binding"/>
    <property type="evidence" value="ECO:0007669"/>
    <property type="project" value="UniProtKB-KW"/>
</dbReference>
<feature type="region of interest" description="Disordered" evidence="9">
    <location>
        <begin position="2092"/>
        <end position="2182"/>
    </location>
</feature>
<keyword evidence="2" id="KW-0677">Repeat</keyword>
<dbReference type="STRING" id="1076935.U4LUY4"/>
<evidence type="ECO:0000259" key="10">
    <source>
        <dbReference type="PROSITE" id="PS50142"/>
    </source>
</evidence>
<evidence type="ECO:0000259" key="13">
    <source>
        <dbReference type="PROSITE" id="PS51327"/>
    </source>
</evidence>
<dbReference type="EMBL" id="HF935724">
    <property type="protein sequence ID" value="CCX32051.1"/>
    <property type="molecule type" value="Genomic_DNA"/>
</dbReference>
<protein>
    <submittedName>
        <fullName evidence="14">Similar to Dicer-like protein 2 acc. no. A1C9M6</fullName>
    </submittedName>
</protein>
<dbReference type="SMART" id="SM00490">
    <property type="entry name" value="HELICc"/>
    <property type="match status" value="1"/>
</dbReference>
<dbReference type="InterPro" id="IPR005034">
    <property type="entry name" value="Dicer_dimerisation"/>
</dbReference>
<dbReference type="SUPFAM" id="SSF52540">
    <property type="entry name" value="P-loop containing nucleoside triphosphate hydrolases"/>
    <property type="match status" value="1"/>
</dbReference>
<feature type="domain" description="Helicase ATP-binding" evidence="11">
    <location>
        <begin position="59"/>
        <end position="221"/>
    </location>
</feature>
<feature type="region of interest" description="Disordered" evidence="9">
    <location>
        <begin position="411"/>
        <end position="472"/>
    </location>
</feature>
<dbReference type="Proteomes" id="UP000018144">
    <property type="component" value="Unassembled WGS sequence"/>
</dbReference>
<evidence type="ECO:0000259" key="12">
    <source>
        <dbReference type="PROSITE" id="PS51194"/>
    </source>
</evidence>
<evidence type="ECO:0000256" key="3">
    <source>
        <dbReference type="ARBA" id="ARBA00022741"/>
    </source>
</evidence>
<dbReference type="Gene3D" id="1.10.1520.10">
    <property type="entry name" value="Ribonuclease III domain"/>
    <property type="match status" value="2"/>
</dbReference>
<dbReference type="PROSITE" id="PS51192">
    <property type="entry name" value="HELICASE_ATP_BIND_1"/>
    <property type="match status" value="1"/>
</dbReference>
<keyword evidence="6" id="KW-0067">ATP-binding</keyword>
<dbReference type="SUPFAM" id="SSF69065">
    <property type="entry name" value="RNase III domain-like"/>
    <property type="match status" value="2"/>
</dbReference>
<evidence type="ECO:0000256" key="5">
    <source>
        <dbReference type="ARBA" id="ARBA00022806"/>
    </source>
</evidence>
<gene>
    <name evidence="14" type="ORF">PCON_12321</name>
</gene>
<feature type="compositionally biased region" description="Polar residues" evidence="9">
    <location>
        <begin position="334"/>
        <end position="345"/>
    </location>
</feature>
<feature type="domain" description="RNase III" evidence="10">
    <location>
        <begin position="1636"/>
        <end position="1756"/>
    </location>
</feature>
<feature type="domain" description="Helicase C-terminal" evidence="12">
    <location>
        <begin position="1064"/>
        <end position="1240"/>
    </location>
</feature>
<keyword evidence="7" id="KW-0051">Antiviral defense</keyword>
<feature type="domain" description="Dicer dsRNA-binding fold" evidence="13">
    <location>
        <begin position="1263"/>
        <end position="1361"/>
    </location>
</feature>
<feature type="region of interest" description="Disordered" evidence="9">
    <location>
        <begin position="1"/>
        <end position="40"/>
    </location>
</feature>
<feature type="region of interest" description="Disordered" evidence="9">
    <location>
        <begin position="766"/>
        <end position="814"/>
    </location>
</feature>
<dbReference type="Gene3D" id="3.30.160.380">
    <property type="entry name" value="Dicer dimerisation domain"/>
    <property type="match status" value="1"/>
</dbReference>
<keyword evidence="15" id="KW-1185">Reference proteome</keyword>
<dbReference type="Pfam" id="PF00636">
    <property type="entry name" value="Ribonuclease_3"/>
    <property type="match status" value="2"/>
</dbReference>
<dbReference type="InterPro" id="IPR027417">
    <property type="entry name" value="P-loop_NTPase"/>
</dbReference>
<evidence type="ECO:0000256" key="9">
    <source>
        <dbReference type="SAM" id="MobiDB-lite"/>
    </source>
</evidence>
<dbReference type="GO" id="GO:0004525">
    <property type="term" value="F:ribonuclease III activity"/>
    <property type="evidence" value="ECO:0007669"/>
    <property type="project" value="InterPro"/>
</dbReference>
<dbReference type="Pfam" id="PF00271">
    <property type="entry name" value="Helicase_C"/>
    <property type="match status" value="1"/>
</dbReference>
<dbReference type="InterPro" id="IPR001650">
    <property type="entry name" value="Helicase_C-like"/>
</dbReference>
<name>U4LUY4_PYROM</name>
<feature type="compositionally biased region" description="Basic and acidic residues" evidence="9">
    <location>
        <begin position="2092"/>
        <end position="2109"/>
    </location>
</feature>
<dbReference type="SMART" id="SM00487">
    <property type="entry name" value="DEXDc"/>
    <property type="match status" value="1"/>
</dbReference>
<keyword evidence="5" id="KW-0347">Helicase</keyword>
<evidence type="ECO:0000256" key="7">
    <source>
        <dbReference type="ARBA" id="ARBA00023118"/>
    </source>
</evidence>
<feature type="domain" description="RNase III" evidence="10">
    <location>
        <begin position="1803"/>
        <end position="1860"/>
    </location>
</feature>
<dbReference type="InterPro" id="IPR038248">
    <property type="entry name" value="Dicer_dimer_sf"/>
</dbReference>
<dbReference type="Gene3D" id="3.40.50.300">
    <property type="entry name" value="P-loop containing nucleotide triphosphate hydrolases"/>
    <property type="match status" value="2"/>
</dbReference>
<dbReference type="SUPFAM" id="SSF54768">
    <property type="entry name" value="dsRNA-binding domain-like"/>
    <property type="match status" value="1"/>
</dbReference>
<evidence type="ECO:0000313" key="15">
    <source>
        <dbReference type="Proteomes" id="UP000018144"/>
    </source>
</evidence>
<dbReference type="GO" id="GO:0030422">
    <property type="term" value="P:siRNA processing"/>
    <property type="evidence" value="ECO:0007669"/>
    <property type="project" value="TreeGrafter"/>
</dbReference>
<dbReference type="InterPro" id="IPR036389">
    <property type="entry name" value="RNase_III_sf"/>
</dbReference>
<feature type="compositionally biased region" description="Acidic residues" evidence="9">
    <location>
        <begin position="2129"/>
        <end position="2139"/>
    </location>
</feature>
<feature type="compositionally biased region" description="Polar residues" evidence="9">
    <location>
        <begin position="431"/>
        <end position="444"/>
    </location>
</feature>
<dbReference type="PROSITE" id="PS51327">
    <property type="entry name" value="DICER_DSRBF"/>
    <property type="match status" value="1"/>
</dbReference>
<evidence type="ECO:0000256" key="8">
    <source>
        <dbReference type="PROSITE-ProRule" id="PRU00657"/>
    </source>
</evidence>
<dbReference type="GO" id="GO:0004386">
    <property type="term" value="F:helicase activity"/>
    <property type="evidence" value="ECO:0007669"/>
    <property type="project" value="UniProtKB-KW"/>
</dbReference>
<feature type="region of interest" description="Disordered" evidence="9">
    <location>
        <begin position="379"/>
        <end position="398"/>
    </location>
</feature>
<dbReference type="Pfam" id="PF00270">
    <property type="entry name" value="DEAD"/>
    <property type="match status" value="1"/>
</dbReference>
<keyword evidence="3" id="KW-0547">Nucleotide-binding</keyword>
<feature type="compositionally biased region" description="Basic and acidic residues" evidence="9">
    <location>
        <begin position="2118"/>
        <end position="2128"/>
    </location>
</feature>
<dbReference type="PANTHER" id="PTHR14950:SF37">
    <property type="entry name" value="ENDORIBONUCLEASE DICER"/>
    <property type="match status" value="1"/>
</dbReference>
<feature type="region of interest" description="Disordered" evidence="9">
    <location>
        <begin position="606"/>
        <end position="658"/>
    </location>
</feature>
<dbReference type="InterPro" id="IPR000999">
    <property type="entry name" value="RNase_III_dom"/>
</dbReference>
<accession>U4LUY4</accession>
<proteinExistence type="inferred from homology"/>
<dbReference type="GO" id="GO:0050688">
    <property type="term" value="P:regulation of defense response to virus"/>
    <property type="evidence" value="ECO:0007669"/>
    <property type="project" value="UniProtKB-KW"/>
</dbReference>
<feature type="region of interest" description="Disordered" evidence="9">
    <location>
        <begin position="327"/>
        <end position="354"/>
    </location>
</feature>
<feature type="compositionally biased region" description="Polar residues" evidence="9">
    <location>
        <begin position="766"/>
        <end position="800"/>
    </location>
</feature>
<dbReference type="PANTHER" id="PTHR14950">
    <property type="entry name" value="DICER-RELATED"/>
    <property type="match status" value="1"/>
</dbReference>
<evidence type="ECO:0000256" key="1">
    <source>
        <dbReference type="ARBA" id="ARBA00022721"/>
    </source>
</evidence>
<dbReference type="InterPro" id="IPR014001">
    <property type="entry name" value="Helicase_ATP-bd"/>
</dbReference>
<dbReference type="CDD" id="cd00593">
    <property type="entry name" value="RIBOc"/>
    <property type="match status" value="2"/>
</dbReference>
<dbReference type="GO" id="GO:0003723">
    <property type="term" value="F:RNA binding"/>
    <property type="evidence" value="ECO:0007669"/>
    <property type="project" value="UniProtKB-UniRule"/>
</dbReference>